<evidence type="ECO:0000313" key="2">
    <source>
        <dbReference type="Proteomes" id="UP000244906"/>
    </source>
</evidence>
<evidence type="ECO:0008006" key="3">
    <source>
        <dbReference type="Google" id="ProtNLM"/>
    </source>
</evidence>
<comment type="caution">
    <text evidence="1">The sequence shown here is derived from an EMBL/GenBank/DDBJ whole genome shotgun (WGS) entry which is preliminary data.</text>
</comment>
<name>A0A2V1H5B8_9GAMM</name>
<evidence type="ECO:0000313" key="1">
    <source>
        <dbReference type="EMBL" id="PVZ72397.1"/>
    </source>
</evidence>
<reference evidence="1 2" key="1">
    <citation type="submission" date="2018-04" db="EMBL/GenBank/DDBJ databases">
        <title>Thalassorhabdus spongiae gen. nov., sp. nov., isolated from a marine sponge in South-West Iceland.</title>
        <authorList>
            <person name="Knobloch S."/>
            <person name="Daussin A."/>
            <person name="Johannsson R."/>
            <person name="Marteinsson V.T."/>
        </authorList>
    </citation>
    <scope>NUCLEOTIDE SEQUENCE [LARGE SCALE GENOMIC DNA]</scope>
    <source>
        <strain evidence="1 2">Hp12</strain>
    </source>
</reference>
<dbReference type="Proteomes" id="UP000244906">
    <property type="component" value="Unassembled WGS sequence"/>
</dbReference>
<dbReference type="RefSeq" id="WP_116685983.1">
    <property type="nucleotide sequence ID" value="NZ_CAWNYD010000001.1"/>
</dbReference>
<accession>A0A2V1H5B8</accession>
<dbReference type="PANTHER" id="PTHR17985:SF8">
    <property type="entry name" value="TRANSPORT AND GOLGI ORGANIZATION PROTEIN 2 HOMOLOG"/>
    <property type="match status" value="1"/>
</dbReference>
<protein>
    <recommendedName>
        <fullName evidence="3">NRDE family protein</fullName>
    </recommendedName>
</protein>
<dbReference type="Pfam" id="PF05742">
    <property type="entry name" value="TANGO2"/>
    <property type="match status" value="1"/>
</dbReference>
<organism evidence="1 2">
    <name type="scientific">Pelagibaculum spongiae</name>
    <dbReference type="NCBI Taxonomy" id="2080658"/>
    <lineage>
        <taxon>Bacteria</taxon>
        <taxon>Pseudomonadati</taxon>
        <taxon>Pseudomonadota</taxon>
        <taxon>Gammaproteobacteria</taxon>
        <taxon>Oceanospirillales</taxon>
        <taxon>Pelagibaculum</taxon>
    </lineage>
</organism>
<dbReference type="PANTHER" id="PTHR17985">
    <property type="entry name" value="SER/THR-RICH PROTEIN T10 IN DGCR REGION"/>
    <property type="match status" value="1"/>
</dbReference>
<keyword evidence="2" id="KW-1185">Reference proteome</keyword>
<dbReference type="AlphaFoldDB" id="A0A2V1H5B8"/>
<proteinExistence type="predicted"/>
<gene>
    <name evidence="1" type="ORF">DC094_05165</name>
</gene>
<dbReference type="InterPro" id="IPR008551">
    <property type="entry name" value="TANGO2"/>
</dbReference>
<sequence>MCLIALSYQQQKGFPLVLLANRDELHQRETSRLAFWPDAPEILGGKDLEAGGSWLAINRNGRFAVLTNLRRPGQTKGPRSRGLIIKDYLTSNLSTEAFVEQLSNDRALYSGFNIVLGDFSTDCQLWYLSSETTPRELAPGNYAISNEVLGDNWPKTEKLKQGMVESLSQELNEKALMALLENRQQAEKSQLPNTGVGEEMEQLLSPIFIANGIYGTRCSTYLAINHKGFLRMREHSWDVQQQLSDNRSVEFLINAEDDSFLCSDALQNNLDCCSID</sequence>
<dbReference type="EMBL" id="QDDL01000001">
    <property type="protein sequence ID" value="PVZ72397.1"/>
    <property type="molecule type" value="Genomic_DNA"/>
</dbReference>
<dbReference type="OrthoDB" id="4380123at2"/>